<dbReference type="PROSITE" id="PS50885">
    <property type="entry name" value="HAMP"/>
    <property type="match status" value="1"/>
</dbReference>
<dbReference type="Pfam" id="PF08269">
    <property type="entry name" value="dCache_2"/>
    <property type="match status" value="1"/>
</dbReference>
<evidence type="ECO:0000256" key="4">
    <source>
        <dbReference type="ARBA" id="ARBA00022692"/>
    </source>
</evidence>
<keyword evidence="5 9" id="KW-1133">Transmembrane helix</keyword>
<dbReference type="InterPro" id="IPR004089">
    <property type="entry name" value="MCPsignal_dom"/>
</dbReference>
<evidence type="ECO:0000256" key="8">
    <source>
        <dbReference type="PROSITE-ProRule" id="PRU00284"/>
    </source>
</evidence>
<evidence type="ECO:0000256" key="5">
    <source>
        <dbReference type="ARBA" id="ARBA00022989"/>
    </source>
</evidence>
<dbReference type="AlphaFoldDB" id="A0A840L9T2"/>
<evidence type="ECO:0000256" key="6">
    <source>
        <dbReference type="ARBA" id="ARBA00023136"/>
    </source>
</evidence>
<dbReference type="RefSeq" id="WP_184303175.1">
    <property type="nucleotide sequence ID" value="NZ_JACHLP010000008.1"/>
</dbReference>
<dbReference type="SMART" id="SM00304">
    <property type="entry name" value="HAMP"/>
    <property type="match status" value="1"/>
</dbReference>
<keyword evidence="2" id="KW-1003">Cell membrane</keyword>
<dbReference type="EMBL" id="JACHLP010000008">
    <property type="protein sequence ID" value="MBB4845334.1"/>
    <property type="molecule type" value="Genomic_DNA"/>
</dbReference>
<dbReference type="FunFam" id="1.10.287.950:FF:000001">
    <property type="entry name" value="Methyl-accepting chemotaxis sensory transducer"/>
    <property type="match status" value="1"/>
</dbReference>
<sequence length="555" mass="60151">MSFSPPLGLPQPINIPGQFTRFKAVESDGYFSHHGMWAPGVRVFRNMGFKAKATVISLGFILPILALMIWLLQAFNEQAMHSRMDATRQHVELAQGILSWAHAQETEGKLSREQAQTLAKQQIAKLRYNEREYFWINDLQPRMVMHPTRPELDGKDLSKHKDPKGFALFNAFVAKVKESGKGFVAYQWPKPGSEEPVDKLSYVQGFEPWGWIVGTGIYVDDLRTATLHRLELSGAVAAFVLLGTGYLFLSFFHVMNGGLAETRRHLQAMSSGDLSTTPKPWGRDEVSGLMLELSAMQGALREMVRGVRESSHKILHSSSEITGGAQDLSARSEQAAANLEESAASMEQISATIKQSAALTAGASEVARRNADVARDGARVIEEVALTMDGIRGASARIGEIIGTVDAIAFQTNILALNAAVEAARAGEQGRGFAVVASEVRMLAQRSADAAKEIKGLIGSSVEQVESGTTIVRRAGQTMADIVSASQQVDQVLDEIAGGAREQSLGINQIGQAVAELDRMTQQNAALVEETVAAAAAMQRQAQGLADQVERFNLP</sequence>
<dbReference type="GO" id="GO:0006935">
    <property type="term" value="P:chemotaxis"/>
    <property type="evidence" value="ECO:0007669"/>
    <property type="project" value="InterPro"/>
</dbReference>
<protein>
    <submittedName>
        <fullName evidence="12">Methyl-accepting chemotaxis protein</fullName>
    </submittedName>
</protein>
<dbReference type="GO" id="GO:0005886">
    <property type="term" value="C:plasma membrane"/>
    <property type="evidence" value="ECO:0007669"/>
    <property type="project" value="UniProtKB-SubCell"/>
</dbReference>
<keyword evidence="13" id="KW-1185">Reference proteome</keyword>
<keyword evidence="6 9" id="KW-0472">Membrane</keyword>
<keyword evidence="3" id="KW-0488">Methylation</keyword>
<evidence type="ECO:0000313" key="12">
    <source>
        <dbReference type="EMBL" id="MBB4845334.1"/>
    </source>
</evidence>
<comment type="subcellular location">
    <subcellularLocation>
        <location evidence="1">Cell membrane</location>
        <topology evidence="1">Multi-pass membrane protein</topology>
    </subcellularLocation>
</comment>
<dbReference type="InterPro" id="IPR051310">
    <property type="entry name" value="MCP_chemotaxis"/>
</dbReference>
<evidence type="ECO:0000256" key="2">
    <source>
        <dbReference type="ARBA" id="ARBA00022475"/>
    </source>
</evidence>
<feature type="transmembrane region" description="Helical" evidence="9">
    <location>
        <begin position="55"/>
        <end position="75"/>
    </location>
</feature>
<dbReference type="Proteomes" id="UP000562027">
    <property type="component" value="Unassembled WGS sequence"/>
</dbReference>
<evidence type="ECO:0000256" key="3">
    <source>
        <dbReference type="ARBA" id="ARBA00022481"/>
    </source>
</evidence>
<evidence type="ECO:0000256" key="9">
    <source>
        <dbReference type="SAM" id="Phobius"/>
    </source>
</evidence>
<keyword evidence="8" id="KW-0807">Transducer</keyword>
<evidence type="ECO:0000259" key="11">
    <source>
        <dbReference type="PROSITE" id="PS50885"/>
    </source>
</evidence>
<accession>A0A840L9T2</accession>
<proteinExistence type="inferred from homology"/>
<dbReference type="SMART" id="SM01049">
    <property type="entry name" value="Cache_2"/>
    <property type="match status" value="1"/>
</dbReference>
<gene>
    <name evidence="12" type="ORF">HNP55_003881</name>
</gene>
<feature type="domain" description="HAMP" evidence="11">
    <location>
        <begin position="253"/>
        <end position="305"/>
    </location>
</feature>
<dbReference type="GO" id="GO:0007165">
    <property type="term" value="P:signal transduction"/>
    <property type="evidence" value="ECO:0007669"/>
    <property type="project" value="UniProtKB-KW"/>
</dbReference>
<organism evidence="12 13">
    <name type="scientific">Roseateles oligotrophus</name>
    <dbReference type="NCBI Taxonomy" id="1769250"/>
    <lineage>
        <taxon>Bacteria</taxon>
        <taxon>Pseudomonadati</taxon>
        <taxon>Pseudomonadota</taxon>
        <taxon>Betaproteobacteria</taxon>
        <taxon>Burkholderiales</taxon>
        <taxon>Sphaerotilaceae</taxon>
        <taxon>Roseateles</taxon>
    </lineage>
</organism>
<comment type="caution">
    <text evidence="12">The sequence shown here is derived from an EMBL/GenBank/DDBJ whole genome shotgun (WGS) entry which is preliminary data.</text>
</comment>
<evidence type="ECO:0000256" key="1">
    <source>
        <dbReference type="ARBA" id="ARBA00004651"/>
    </source>
</evidence>
<evidence type="ECO:0000256" key="7">
    <source>
        <dbReference type="ARBA" id="ARBA00029447"/>
    </source>
</evidence>
<reference evidence="12 13" key="1">
    <citation type="submission" date="2020-08" db="EMBL/GenBank/DDBJ databases">
        <title>Functional genomics of gut bacteria from endangered species of beetles.</title>
        <authorList>
            <person name="Carlos-Shanley C."/>
        </authorList>
    </citation>
    <scope>NUCLEOTIDE SEQUENCE [LARGE SCALE GENOMIC DNA]</scope>
    <source>
        <strain evidence="12 13">S00239</strain>
    </source>
</reference>
<feature type="transmembrane region" description="Helical" evidence="9">
    <location>
        <begin position="232"/>
        <end position="255"/>
    </location>
</feature>
<dbReference type="InterPro" id="IPR033480">
    <property type="entry name" value="sCache_2"/>
</dbReference>
<comment type="similarity">
    <text evidence="7">Belongs to the methyl-accepting chemotaxis (MCP) protein family.</text>
</comment>
<dbReference type="PRINTS" id="PR00260">
    <property type="entry name" value="CHEMTRNSDUCR"/>
</dbReference>
<dbReference type="InterPro" id="IPR004010">
    <property type="entry name" value="Double_Cache_2"/>
</dbReference>
<dbReference type="Gene3D" id="3.30.450.20">
    <property type="entry name" value="PAS domain"/>
    <property type="match status" value="1"/>
</dbReference>
<name>A0A840L9T2_9BURK</name>
<dbReference type="PANTHER" id="PTHR43531">
    <property type="entry name" value="PROTEIN ICFG"/>
    <property type="match status" value="1"/>
</dbReference>
<dbReference type="InterPro" id="IPR004090">
    <property type="entry name" value="Chemotax_Me-accpt_rcpt"/>
</dbReference>
<evidence type="ECO:0000259" key="10">
    <source>
        <dbReference type="PROSITE" id="PS50111"/>
    </source>
</evidence>
<dbReference type="SUPFAM" id="SSF58104">
    <property type="entry name" value="Methyl-accepting chemotaxis protein (MCP) signaling domain"/>
    <property type="match status" value="1"/>
</dbReference>
<dbReference type="CDD" id="cd11386">
    <property type="entry name" value="MCP_signal"/>
    <property type="match status" value="1"/>
</dbReference>
<dbReference type="Pfam" id="PF00015">
    <property type="entry name" value="MCPsignal"/>
    <property type="match status" value="1"/>
</dbReference>
<dbReference type="InterPro" id="IPR003660">
    <property type="entry name" value="HAMP_dom"/>
</dbReference>
<keyword evidence="4 9" id="KW-0812">Transmembrane</keyword>
<dbReference type="Gene3D" id="1.10.287.950">
    <property type="entry name" value="Methyl-accepting chemotaxis protein"/>
    <property type="match status" value="1"/>
</dbReference>
<dbReference type="GO" id="GO:0004888">
    <property type="term" value="F:transmembrane signaling receptor activity"/>
    <property type="evidence" value="ECO:0007669"/>
    <property type="project" value="InterPro"/>
</dbReference>
<dbReference type="SMART" id="SM00283">
    <property type="entry name" value="MA"/>
    <property type="match status" value="1"/>
</dbReference>
<feature type="domain" description="Methyl-accepting transducer" evidence="10">
    <location>
        <begin position="310"/>
        <end position="539"/>
    </location>
</feature>
<dbReference type="PANTHER" id="PTHR43531:SF14">
    <property type="entry name" value="METHYL-ACCEPTING CHEMOTAXIS PROTEIN I-RELATED"/>
    <property type="match status" value="1"/>
</dbReference>
<evidence type="ECO:0000313" key="13">
    <source>
        <dbReference type="Proteomes" id="UP000562027"/>
    </source>
</evidence>
<dbReference type="PROSITE" id="PS50111">
    <property type="entry name" value="CHEMOTAXIS_TRANSDUC_2"/>
    <property type="match status" value="1"/>
</dbReference>